<dbReference type="PANTHER" id="PTHR37017:SF11">
    <property type="entry name" value="ESTERASE_LIPASE_THIOESTERASE DOMAIN-CONTAINING PROTEIN"/>
    <property type="match status" value="1"/>
</dbReference>
<reference evidence="3" key="1">
    <citation type="journal article" date="2020" name="Stud. Mycol.">
        <title>101 Dothideomycetes genomes: a test case for predicting lifestyles and emergence of pathogens.</title>
        <authorList>
            <person name="Haridas S."/>
            <person name="Albert R."/>
            <person name="Binder M."/>
            <person name="Bloem J."/>
            <person name="Labutti K."/>
            <person name="Salamov A."/>
            <person name="Andreopoulos B."/>
            <person name="Baker S."/>
            <person name="Barry K."/>
            <person name="Bills G."/>
            <person name="Bluhm B."/>
            <person name="Cannon C."/>
            <person name="Castanera R."/>
            <person name="Culley D."/>
            <person name="Daum C."/>
            <person name="Ezra D."/>
            <person name="Gonzalez J."/>
            <person name="Henrissat B."/>
            <person name="Kuo A."/>
            <person name="Liang C."/>
            <person name="Lipzen A."/>
            <person name="Lutzoni F."/>
            <person name="Magnuson J."/>
            <person name="Mondo S."/>
            <person name="Nolan M."/>
            <person name="Ohm R."/>
            <person name="Pangilinan J."/>
            <person name="Park H.-J."/>
            <person name="Ramirez L."/>
            <person name="Alfaro M."/>
            <person name="Sun H."/>
            <person name="Tritt A."/>
            <person name="Yoshinaga Y."/>
            <person name="Zwiers L.-H."/>
            <person name="Turgeon B."/>
            <person name="Goodwin S."/>
            <person name="Spatafora J."/>
            <person name="Crous P."/>
            <person name="Grigoriev I."/>
        </authorList>
    </citation>
    <scope>NUCLEOTIDE SEQUENCE</scope>
    <source>
        <strain evidence="3">ATCC 36951</strain>
    </source>
</reference>
<dbReference type="InterPro" id="IPR000073">
    <property type="entry name" value="AB_hydrolase_1"/>
</dbReference>
<dbReference type="InterPro" id="IPR029058">
    <property type="entry name" value="AB_hydrolase_fold"/>
</dbReference>
<dbReference type="Gene3D" id="3.40.50.1820">
    <property type="entry name" value="alpha/beta hydrolase"/>
    <property type="match status" value="1"/>
</dbReference>
<feature type="domain" description="AB hydrolase-1" evidence="2">
    <location>
        <begin position="28"/>
        <end position="264"/>
    </location>
</feature>
<feature type="compositionally biased region" description="Polar residues" evidence="1">
    <location>
        <begin position="10"/>
        <end position="21"/>
    </location>
</feature>
<accession>A0A6A6C6X8</accession>
<dbReference type="SUPFAM" id="SSF53474">
    <property type="entry name" value="alpha/beta-Hydrolases"/>
    <property type="match status" value="1"/>
</dbReference>
<keyword evidence="4" id="KW-1185">Reference proteome</keyword>
<dbReference type="RefSeq" id="XP_033663482.1">
    <property type="nucleotide sequence ID" value="XM_033808473.1"/>
</dbReference>
<name>A0A6A6C6X8_ZASCE</name>
<evidence type="ECO:0000259" key="2">
    <source>
        <dbReference type="Pfam" id="PF12697"/>
    </source>
</evidence>
<dbReference type="AlphaFoldDB" id="A0A6A6C6X8"/>
<organism evidence="3 4">
    <name type="scientific">Zasmidium cellare ATCC 36951</name>
    <dbReference type="NCBI Taxonomy" id="1080233"/>
    <lineage>
        <taxon>Eukaryota</taxon>
        <taxon>Fungi</taxon>
        <taxon>Dikarya</taxon>
        <taxon>Ascomycota</taxon>
        <taxon>Pezizomycotina</taxon>
        <taxon>Dothideomycetes</taxon>
        <taxon>Dothideomycetidae</taxon>
        <taxon>Mycosphaerellales</taxon>
        <taxon>Mycosphaerellaceae</taxon>
        <taxon>Zasmidium</taxon>
    </lineage>
</organism>
<proteinExistence type="predicted"/>
<dbReference type="InterPro" id="IPR052897">
    <property type="entry name" value="Sec-Metab_Biosynth_Hydrolase"/>
</dbReference>
<evidence type="ECO:0000313" key="3">
    <source>
        <dbReference type="EMBL" id="KAF2162593.1"/>
    </source>
</evidence>
<sequence>MLKHLPGRPPQSSSTINNLSMPPSKPTLVFVHGGWHDPSCFDSVRVPLESAGYKCRVPALPSIGELSATKTSSDDVAVVHGIISDCVSKGEDVIVIGHSNGGLKANGALKGLVGPDSTVADSTGKILGLGIIAGLLPPVGKMGASAPAPQSHLSDNRWVFSETDPTMLPRDPTNLFYNDMSPEQAAYWTARIKPMHTQEMFGGYYEAWHHVPVSYLVTTKDNGISEAQQDAIINDAKAEGGIVFATHVEASHSPFLSVPDKVAAWIRRAAEEEFVTT</sequence>
<dbReference type="PANTHER" id="PTHR37017">
    <property type="entry name" value="AB HYDROLASE-1 DOMAIN-CONTAINING PROTEIN-RELATED"/>
    <property type="match status" value="1"/>
</dbReference>
<dbReference type="EMBL" id="ML993613">
    <property type="protein sequence ID" value="KAF2162593.1"/>
    <property type="molecule type" value="Genomic_DNA"/>
</dbReference>
<dbReference type="Proteomes" id="UP000799537">
    <property type="component" value="Unassembled WGS sequence"/>
</dbReference>
<evidence type="ECO:0000313" key="4">
    <source>
        <dbReference type="Proteomes" id="UP000799537"/>
    </source>
</evidence>
<dbReference type="Pfam" id="PF12697">
    <property type="entry name" value="Abhydrolase_6"/>
    <property type="match status" value="1"/>
</dbReference>
<protein>
    <recommendedName>
        <fullName evidence="2">AB hydrolase-1 domain-containing protein</fullName>
    </recommendedName>
</protein>
<evidence type="ECO:0000256" key="1">
    <source>
        <dbReference type="SAM" id="MobiDB-lite"/>
    </source>
</evidence>
<dbReference type="GeneID" id="54561745"/>
<gene>
    <name evidence="3" type="ORF">M409DRAFT_27214</name>
</gene>
<dbReference type="OrthoDB" id="1263307at2759"/>
<feature type="region of interest" description="Disordered" evidence="1">
    <location>
        <begin position="1"/>
        <end position="21"/>
    </location>
</feature>